<sequence length="129" mass="13823">MTGGNAITLREREKVQRALDLAREISGLCFSAYVGDLPNERESAIAAHARLTDPETAVLVAVDPSRRVIEIVTGTTAAKLLDDRSCELGAFTMRSSFQADDLAGGIRDGLVLLAEHARAPKVLHLNDPA</sequence>
<organism evidence="3">
    <name type="scientific">freshwater metagenome</name>
    <dbReference type="NCBI Taxonomy" id="449393"/>
    <lineage>
        <taxon>unclassified sequences</taxon>
        <taxon>metagenomes</taxon>
        <taxon>ecological metagenomes</taxon>
    </lineage>
</organism>
<evidence type="ECO:0000313" key="2">
    <source>
        <dbReference type="EMBL" id="CAB4871470.1"/>
    </source>
</evidence>
<name>A0A6J7PNW6_9ZZZZ</name>
<accession>A0A6J7PNW6</accession>
<dbReference type="EMBL" id="CAEZWW010000226">
    <property type="protein sequence ID" value="CAB4685021.1"/>
    <property type="molecule type" value="Genomic_DNA"/>
</dbReference>
<dbReference type="InterPro" id="IPR033437">
    <property type="entry name" value="DUF5130"/>
</dbReference>
<dbReference type="EMBL" id="CAFBPA010000116">
    <property type="protein sequence ID" value="CAB5006631.1"/>
    <property type="molecule type" value="Genomic_DNA"/>
</dbReference>
<protein>
    <submittedName>
        <fullName evidence="3">Unannotated protein</fullName>
    </submittedName>
</protein>
<dbReference type="AlphaFoldDB" id="A0A6J7PNW6"/>
<proteinExistence type="predicted"/>
<dbReference type="Pfam" id="PF17174">
    <property type="entry name" value="DUF5130"/>
    <property type="match status" value="1"/>
</dbReference>
<evidence type="ECO:0000313" key="3">
    <source>
        <dbReference type="EMBL" id="CAB5006631.1"/>
    </source>
</evidence>
<dbReference type="EMBL" id="CAFBLV010000111">
    <property type="protein sequence ID" value="CAB4871470.1"/>
    <property type="molecule type" value="Genomic_DNA"/>
</dbReference>
<gene>
    <name evidence="1" type="ORF">UFOPK2310_01469</name>
    <name evidence="2" type="ORF">UFOPK3425_00657</name>
    <name evidence="3" type="ORF">UFOPK4043_00853</name>
</gene>
<evidence type="ECO:0000313" key="1">
    <source>
        <dbReference type="EMBL" id="CAB4685021.1"/>
    </source>
</evidence>
<reference evidence="3" key="1">
    <citation type="submission" date="2020-05" db="EMBL/GenBank/DDBJ databases">
        <authorList>
            <person name="Chiriac C."/>
            <person name="Salcher M."/>
            <person name="Ghai R."/>
            <person name="Kavagutti S V."/>
        </authorList>
    </citation>
    <scope>NUCLEOTIDE SEQUENCE</scope>
</reference>